<sequence>MDKKNRYLVPLHRPLRRWIIFLVQESLTRILHQQQDCSNPSSHHLQR</sequence>
<gene>
    <name evidence="1" type="ordered locus">At2g39855</name>
</gene>
<evidence type="ECO:0000313" key="1">
    <source>
        <dbReference type="EMBL" id="ABE65895.1"/>
    </source>
</evidence>
<organism evidence="1">
    <name type="scientific">Arabidopsis thaliana</name>
    <name type="common">Mouse-ear cress</name>
    <dbReference type="NCBI Taxonomy" id="3702"/>
    <lineage>
        <taxon>Eukaryota</taxon>
        <taxon>Viridiplantae</taxon>
        <taxon>Streptophyta</taxon>
        <taxon>Embryophyta</taxon>
        <taxon>Tracheophyta</taxon>
        <taxon>Spermatophyta</taxon>
        <taxon>Magnoliopsida</taxon>
        <taxon>eudicotyledons</taxon>
        <taxon>Gunneridae</taxon>
        <taxon>Pentapetalae</taxon>
        <taxon>rosids</taxon>
        <taxon>malvids</taxon>
        <taxon>Brassicales</taxon>
        <taxon>Brassicaceae</taxon>
        <taxon>Camelineae</taxon>
        <taxon>Arabidopsis</taxon>
    </lineage>
</organism>
<accession>Q1PEV7</accession>
<reference evidence="1" key="1">
    <citation type="submission" date="2006-03" db="EMBL/GenBank/DDBJ databases">
        <authorList>
            <person name="Underwood B.A."/>
            <person name="Xiao Y."/>
            <person name="Moskal W."/>
            <person name="Monaghan E."/>
            <person name="Wang W."/>
            <person name="Redman J."/>
            <person name="Wu H.C."/>
            <person name="Utterback T."/>
            <person name="Town C.D."/>
        </authorList>
    </citation>
    <scope>NUCLEOTIDE SEQUENCE</scope>
</reference>
<proteinExistence type="evidence at transcript level"/>
<name>Q1PEV7_ARATH</name>
<dbReference type="EMBL" id="DQ446610">
    <property type="protein sequence ID" value="ABE65895.1"/>
    <property type="molecule type" value="mRNA"/>
</dbReference>
<protein>
    <submittedName>
        <fullName evidence="1">Uncharacterized protein</fullName>
    </submittedName>
</protein>
<dbReference type="AlphaFoldDB" id="Q1PEV7"/>